<evidence type="ECO:0000313" key="2">
    <source>
        <dbReference type="EMBL" id="KAF5812761.1"/>
    </source>
</evidence>
<evidence type="ECO:0000313" key="3">
    <source>
        <dbReference type="Proteomes" id="UP000215914"/>
    </source>
</evidence>
<evidence type="ECO:0008006" key="4">
    <source>
        <dbReference type="Google" id="ProtNLM"/>
    </source>
</evidence>
<name>A0A9K3JD25_HELAN</name>
<keyword evidence="3" id="KW-1185">Reference proteome</keyword>
<dbReference type="Proteomes" id="UP000215914">
    <property type="component" value="Unassembled WGS sequence"/>
</dbReference>
<organism evidence="2 3">
    <name type="scientific">Helianthus annuus</name>
    <name type="common">Common sunflower</name>
    <dbReference type="NCBI Taxonomy" id="4232"/>
    <lineage>
        <taxon>Eukaryota</taxon>
        <taxon>Viridiplantae</taxon>
        <taxon>Streptophyta</taxon>
        <taxon>Embryophyta</taxon>
        <taxon>Tracheophyta</taxon>
        <taxon>Spermatophyta</taxon>
        <taxon>Magnoliopsida</taxon>
        <taxon>eudicotyledons</taxon>
        <taxon>Gunneridae</taxon>
        <taxon>Pentapetalae</taxon>
        <taxon>asterids</taxon>
        <taxon>campanulids</taxon>
        <taxon>Asterales</taxon>
        <taxon>Asteraceae</taxon>
        <taxon>Asteroideae</taxon>
        <taxon>Heliantheae alliance</taxon>
        <taxon>Heliantheae</taxon>
        <taxon>Helianthus</taxon>
    </lineage>
</organism>
<accession>A0A9K3JD25</accession>
<evidence type="ECO:0000256" key="1">
    <source>
        <dbReference type="SAM" id="MobiDB-lite"/>
    </source>
</evidence>
<gene>
    <name evidence="2" type="ORF">HanXRQr2_Chr03g0090211</name>
</gene>
<reference evidence="2" key="1">
    <citation type="journal article" date="2017" name="Nature">
        <title>The sunflower genome provides insights into oil metabolism, flowering and Asterid evolution.</title>
        <authorList>
            <person name="Badouin H."/>
            <person name="Gouzy J."/>
            <person name="Grassa C.J."/>
            <person name="Murat F."/>
            <person name="Staton S.E."/>
            <person name="Cottret L."/>
            <person name="Lelandais-Briere C."/>
            <person name="Owens G.L."/>
            <person name="Carrere S."/>
            <person name="Mayjonade B."/>
            <person name="Legrand L."/>
            <person name="Gill N."/>
            <person name="Kane N.C."/>
            <person name="Bowers J.E."/>
            <person name="Hubner S."/>
            <person name="Bellec A."/>
            <person name="Berard A."/>
            <person name="Berges H."/>
            <person name="Blanchet N."/>
            <person name="Boniface M.C."/>
            <person name="Brunel D."/>
            <person name="Catrice O."/>
            <person name="Chaidir N."/>
            <person name="Claudel C."/>
            <person name="Donnadieu C."/>
            <person name="Faraut T."/>
            <person name="Fievet G."/>
            <person name="Helmstetter N."/>
            <person name="King M."/>
            <person name="Knapp S.J."/>
            <person name="Lai Z."/>
            <person name="Le Paslier M.C."/>
            <person name="Lippi Y."/>
            <person name="Lorenzon L."/>
            <person name="Mandel J.R."/>
            <person name="Marage G."/>
            <person name="Marchand G."/>
            <person name="Marquand E."/>
            <person name="Bret-Mestries E."/>
            <person name="Morien E."/>
            <person name="Nambeesan S."/>
            <person name="Nguyen T."/>
            <person name="Pegot-Espagnet P."/>
            <person name="Pouilly N."/>
            <person name="Raftis F."/>
            <person name="Sallet E."/>
            <person name="Schiex T."/>
            <person name="Thomas J."/>
            <person name="Vandecasteele C."/>
            <person name="Vares D."/>
            <person name="Vear F."/>
            <person name="Vautrin S."/>
            <person name="Crespi M."/>
            <person name="Mangin B."/>
            <person name="Burke J.M."/>
            <person name="Salse J."/>
            <person name="Munos S."/>
            <person name="Vincourt P."/>
            <person name="Rieseberg L.H."/>
            <person name="Langlade N.B."/>
        </authorList>
    </citation>
    <scope>NUCLEOTIDE SEQUENCE</scope>
    <source>
        <tissue evidence="2">Leaves</tissue>
    </source>
</reference>
<dbReference type="Gramene" id="mRNA:HanXRQr2_Chr03g0090211">
    <property type="protein sequence ID" value="CDS:HanXRQr2_Chr03g0090211.1"/>
    <property type="gene ID" value="HanXRQr2_Chr03g0090211"/>
</dbReference>
<dbReference type="AlphaFoldDB" id="A0A9K3JD25"/>
<comment type="caution">
    <text evidence="2">The sequence shown here is derived from an EMBL/GenBank/DDBJ whole genome shotgun (WGS) entry which is preliminary data.</text>
</comment>
<protein>
    <recommendedName>
        <fullName evidence="4">Nucleotide-binding alpha-beta plait domain-containing protein</fullName>
    </recommendedName>
</protein>
<dbReference type="EMBL" id="MNCJ02000318">
    <property type="protein sequence ID" value="KAF5812761.1"/>
    <property type="molecule type" value="Genomic_DNA"/>
</dbReference>
<feature type="region of interest" description="Disordered" evidence="1">
    <location>
        <begin position="161"/>
        <end position="181"/>
    </location>
</feature>
<proteinExistence type="predicted"/>
<reference evidence="2" key="2">
    <citation type="submission" date="2020-06" db="EMBL/GenBank/DDBJ databases">
        <title>Helianthus annuus Genome sequencing and assembly Release 2.</title>
        <authorList>
            <person name="Gouzy J."/>
            <person name="Langlade N."/>
            <person name="Munos S."/>
        </authorList>
    </citation>
    <scope>NUCLEOTIDE SEQUENCE</scope>
    <source>
        <tissue evidence="2">Leaves</tissue>
    </source>
</reference>
<sequence length="181" mass="20426">MNLDVMVSQRRHLTNSGIGFHSIHYIRGLTVLLNFKDNKASGDFACNHEAESLKDWFEQLDVWQRQSLPYDRIAWLKVTGVPINLATKEVFRQIGQSFGKVVHVVGLGADDEDLSVNRIGVLVGDGSRILDEVSLMWKDKCFKAWVLEDTDDWIPDCIRAEEEEDNDLDESVSDDDVSGSG</sequence>